<feature type="domain" description="Transcription regulator BetR N-terminal" evidence="2">
    <location>
        <begin position="36"/>
        <end position="114"/>
    </location>
</feature>
<dbReference type="InterPro" id="IPR013975">
    <property type="entry name" value="Tscrpt_reg_BetR_N"/>
</dbReference>
<evidence type="ECO:0000313" key="6">
    <source>
        <dbReference type="Proteomes" id="UP000293441"/>
    </source>
</evidence>
<proteinExistence type="predicted"/>
<dbReference type="RefSeq" id="WP_007051923.1">
    <property type="nucleotide sequence ID" value="NZ_BCYI01000049.1"/>
</dbReference>
<reference evidence="5 6" key="1">
    <citation type="journal article" date="2018" name="Sci. Rep.">
        <title>Genomic diversity and distribution of Bifidobacterium longum subsp. longum across the human lifespan.</title>
        <authorList>
            <person name="Odamaki T."/>
            <person name="Bottacini F."/>
            <person name="Kato K."/>
            <person name="Mitsuyama E."/>
            <person name="Yoshida K."/>
            <person name="Horigome A."/>
            <person name="Xiao J.Z."/>
            <person name="van Sinderen D."/>
        </authorList>
    </citation>
    <scope>NUCLEOTIDE SEQUENCE [LARGE SCALE GENOMIC DNA]</scope>
    <source>
        <strain evidence="3 5">MCC10008</strain>
        <strain evidence="4 6">MCC10015</strain>
    </source>
</reference>
<evidence type="ECO:0000256" key="1">
    <source>
        <dbReference type="SAM" id="MobiDB-lite"/>
    </source>
</evidence>
<gene>
    <name evidence="3" type="ORF">MCC10008_0705</name>
    <name evidence="4" type="ORF">MCC10015_0754</name>
</gene>
<dbReference type="Pfam" id="PF08667">
    <property type="entry name" value="BetR"/>
    <property type="match status" value="1"/>
</dbReference>
<accession>A0A4R0TAU0</accession>
<name>A0A4R0TAU0_BIFLL</name>
<evidence type="ECO:0000313" key="5">
    <source>
        <dbReference type="Proteomes" id="UP000292241"/>
    </source>
</evidence>
<protein>
    <recommendedName>
        <fullName evidence="2">Transcription regulator BetR N-terminal domain-containing protein</fullName>
    </recommendedName>
</protein>
<evidence type="ECO:0000313" key="4">
    <source>
        <dbReference type="EMBL" id="TCD98110.1"/>
    </source>
</evidence>
<dbReference type="AlphaFoldDB" id="A0A4R0TAU0"/>
<sequence length="180" mass="19997">MNNIESTQTAAAQEFQRIARGNIRLLVAFYKPKQEILAAALKIKQPSLSRKLNGKADWMPADIANVADFFGIPFYVLLTTDKLAAYLVPGESNYQPRQHVEADNAISLSTRYQVQHNVAPDNAESRELAGAAGPRYIVRPDDAENTKKRGANNSPRAIVMPYDPDFLVPSVGLEPTLRRF</sequence>
<evidence type="ECO:0000259" key="2">
    <source>
        <dbReference type="Pfam" id="PF08667"/>
    </source>
</evidence>
<dbReference type="EMBL" id="SHPR01000017">
    <property type="protein sequence ID" value="TCD84275.1"/>
    <property type="molecule type" value="Genomic_DNA"/>
</dbReference>
<evidence type="ECO:0000313" key="3">
    <source>
        <dbReference type="EMBL" id="TCD84275.1"/>
    </source>
</evidence>
<dbReference type="Proteomes" id="UP000293441">
    <property type="component" value="Unassembled WGS sequence"/>
</dbReference>
<organism evidence="4 6">
    <name type="scientific">Bifidobacterium longum subsp. longum</name>
    <dbReference type="NCBI Taxonomy" id="1679"/>
    <lineage>
        <taxon>Bacteria</taxon>
        <taxon>Bacillati</taxon>
        <taxon>Actinomycetota</taxon>
        <taxon>Actinomycetes</taxon>
        <taxon>Bifidobacteriales</taxon>
        <taxon>Bifidobacteriaceae</taxon>
        <taxon>Bifidobacterium</taxon>
    </lineage>
</organism>
<feature type="region of interest" description="Disordered" evidence="1">
    <location>
        <begin position="129"/>
        <end position="155"/>
    </location>
</feature>
<comment type="caution">
    <text evidence="4">The sequence shown here is derived from an EMBL/GenBank/DDBJ whole genome shotgun (WGS) entry which is preliminary data.</text>
</comment>
<feature type="compositionally biased region" description="Basic and acidic residues" evidence="1">
    <location>
        <begin position="138"/>
        <end position="147"/>
    </location>
</feature>
<reference evidence="4" key="2">
    <citation type="submission" date="2019-02" db="EMBL/GenBank/DDBJ databases">
        <authorList>
            <person name="Odamaki T."/>
        </authorList>
    </citation>
    <scope>NUCLEOTIDE SEQUENCE</scope>
    <source>
        <strain evidence="3">MCC10008</strain>
        <strain evidence="4">MCC10015</strain>
    </source>
</reference>
<dbReference type="EMBL" id="SHPX01000015">
    <property type="protein sequence ID" value="TCD98110.1"/>
    <property type="molecule type" value="Genomic_DNA"/>
</dbReference>
<dbReference type="Proteomes" id="UP000292241">
    <property type="component" value="Unassembled WGS sequence"/>
</dbReference>